<keyword evidence="3" id="KW-0227">DNA damage</keyword>
<comment type="similarity">
    <text evidence="8">Belongs to the uracil-DNA glycosylase (UDG) superfamily. Type 5 (UDGb) family.</text>
</comment>
<evidence type="ECO:0000256" key="1">
    <source>
        <dbReference type="ARBA" id="ARBA00022485"/>
    </source>
</evidence>
<evidence type="ECO:0000256" key="6">
    <source>
        <dbReference type="ARBA" id="ARBA00023014"/>
    </source>
</evidence>
<sequence>MRASREAGMSVLPTPAPAEPPHDCPLCPRLVAFREEWRAREPAWHNAPVPSFGPQDGRLLIVGLAPGVRGANRTGRPFTGDYAGELLYSTLIKFGFATGVFEARPDDTLQLCDARLTNAVRCVPPENKPTTDEIRNCRPFFSATIGLLPALSAIVALGKIAHDQVLAAHGEKLSHHKFAHGAVHRIGDLVLFDSYHCSRYNTNTGVLTTEMFHAVFAKVRAHIDTLG</sequence>
<dbReference type="GO" id="GO:0051539">
    <property type="term" value="F:4 iron, 4 sulfur cluster binding"/>
    <property type="evidence" value="ECO:0007669"/>
    <property type="project" value="UniProtKB-KW"/>
</dbReference>
<dbReference type="PANTHER" id="PTHR33693:SF3">
    <property type="entry name" value="TYPE-5 URACIL-DNA GLYCOSYLASE"/>
    <property type="match status" value="1"/>
</dbReference>
<proteinExistence type="inferred from homology"/>
<dbReference type="InterPro" id="IPR036895">
    <property type="entry name" value="Uracil-DNA_glycosylase-like_sf"/>
</dbReference>
<dbReference type="InterPro" id="IPR005122">
    <property type="entry name" value="Uracil-DNA_glycosylase-like"/>
</dbReference>
<organism evidence="11 12">
    <name type="scientific">Ancylobacter novellus</name>
    <name type="common">Thiobacillus novellus</name>
    <dbReference type="NCBI Taxonomy" id="921"/>
    <lineage>
        <taxon>Bacteria</taxon>
        <taxon>Pseudomonadati</taxon>
        <taxon>Pseudomonadota</taxon>
        <taxon>Alphaproteobacteria</taxon>
        <taxon>Hyphomicrobiales</taxon>
        <taxon>Xanthobacteraceae</taxon>
        <taxon>Ancylobacter</taxon>
    </lineage>
</organism>
<name>A0A2W5QY75_ANCNO</name>
<evidence type="ECO:0000256" key="7">
    <source>
        <dbReference type="ARBA" id="ARBA00023204"/>
    </source>
</evidence>
<evidence type="ECO:0000313" key="12">
    <source>
        <dbReference type="Proteomes" id="UP000248887"/>
    </source>
</evidence>
<dbReference type="PANTHER" id="PTHR33693">
    <property type="entry name" value="TYPE-5 URACIL-DNA GLYCOSYLASE"/>
    <property type="match status" value="1"/>
</dbReference>
<keyword evidence="4" id="KW-0378">Hydrolase</keyword>
<dbReference type="SUPFAM" id="SSF52141">
    <property type="entry name" value="Uracil-DNA glycosylase-like"/>
    <property type="match status" value="1"/>
</dbReference>
<dbReference type="EMBL" id="QFQD01000037">
    <property type="protein sequence ID" value="PZQ81912.1"/>
    <property type="molecule type" value="Genomic_DNA"/>
</dbReference>
<gene>
    <name evidence="11" type="ORF">DI549_12760</name>
</gene>
<keyword evidence="1" id="KW-0004">4Fe-4S</keyword>
<keyword evidence="6" id="KW-0411">Iron-sulfur</keyword>
<dbReference type="Proteomes" id="UP000248887">
    <property type="component" value="Unassembled WGS sequence"/>
</dbReference>
<evidence type="ECO:0000256" key="2">
    <source>
        <dbReference type="ARBA" id="ARBA00022723"/>
    </source>
</evidence>
<dbReference type="GO" id="GO:0046872">
    <property type="term" value="F:metal ion binding"/>
    <property type="evidence" value="ECO:0007669"/>
    <property type="project" value="UniProtKB-KW"/>
</dbReference>
<dbReference type="InterPro" id="IPR044147">
    <property type="entry name" value="UdgB-like"/>
</dbReference>
<keyword evidence="2" id="KW-0479">Metal-binding</keyword>
<dbReference type="GO" id="GO:0004844">
    <property type="term" value="F:uracil DNA N-glycosylase activity"/>
    <property type="evidence" value="ECO:0007669"/>
    <property type="project" value="InterPro"/>
</dbReference>
<evidence type="ECO:0000313" key="11">
    <source>
        <dbReference type="EMBL" id="PZQ81912.1"/>
    </source>
</evidence>
<dbReference type="AlphaFoldDB" id="A0A2W5QY75"/>
<dbReference type="InterPro" id="IPR051536">
    <property type="entry name" value="UDG_Type-4/5"/>
</dbReference>
<comment type="caution">
    <text evidence="11">The sequence shown here is derived from an EMBL/GenBank/DDBJ whole genome shotgun (WGS) entry which is preliminary data.</text>
</comment>
<dbReference type="CDD" id="cd10031">
    <property type="entry name" value="UDG-F5_TTUDGB_like"/>
    <property type="match status" value="1"/>
</dbReference>
<dbReference type="GO" id="GO:0033958">
    <property type="term" value="F:DNA-deoxyinosine glycosylase activity"/>
    <property type="evidence" value="ECO:0007669"/>
    <property type="project" value="InterPro"/>
</dbReference>
<evidence type="ECO:0000256" key="3">
    <source>
        <dbReference type="ARBA" id="ARBA00022763"/>
    </source>
</evidence>
<dbReference type="SMART" id="SM00987">
    <property type="entry name" value="UreE_C"/>
    <property type="match status" value="1"/>
</dbReference>
<protein>
    <recommendedName>
        <fullName evidence="9">Type-5 uracil-DNA glycosylase</fullName>
    </recommendedName>
</protein>
<evidence type="ECO:0000259" key="10">
    <source>
        <dbReference type="SMART" id="SM00986"/>
    </source>
</evidence>
<feature type="domain" description="Uracil-DNA glycosylase-like" evidence="10">
    <location>
        <begin position="50"/>
        <end position="216"/>
    </location>
</feature>
<keyword evidence="5" id="KW-0408">Iron</keyword>
<reference evidence="11 12" key="1">
    <citation type="submission" date="2017-08" db="EMBL/GenBank/DDBJ databases">
        <title>Infants hospitalized years apart are colonized by the same room-sourced microbial strains.</title>
        <authorList>
            <person name="Brooks B."/>
            <person name="Olm M.R."/>
            <person name="Firek B.A."/>
            <person name="Baker R."/>
            <person name="Thomas B.C."/>
            <person name="Morowitz M.J."/>
            <person name="Banfield J.F."/>
        </authorList>
    </citation>
    <scope>NUCLEOTIDE SEQUENCE [LARGE SCALE GENOMIC DNA]</scope>
    <source>
        <strain evidence="11">S2_005_001_R2_27</strain>
    </source>
</reference>
<evidence type="ECO:0000256" key="9">
    <source>
        <dbReference type="ARBA" id="ARBA00023887"/>
    </source>
</evidence>
<evidence type="ECO:0000256" key="4">
    <source>
        <dbReference type="ARBA" id="ARBA00022801"/>
    </source>
</evidence>
<dbReference type="Gene3D" id="3.40.470.10">
    <property type="entry name" value="Uracil-DNA glycosylase-like domain"/>
    <property type="match status" value="1"/>
</dbReference>
<evidence type="ECO:0000256" key="8">
    <source>
        <dbReference type="ARBA" id="ARBA00023779"/>
    </source>
</evidence>
<evidence type="ECO:0000256" key="5">
    <source>
        <dbReference type="ARBA" id="ARBA00023004"/>
    </source>
</evidence>
<dbReference type="SMART" id="SM00986">
    <property type="entry name" value="UDG"/>
    <property type="match status" value="1"/>
</dbReference>
<dbReference type="GO" id="GO:0006284">
    <property type="term" value="P:base-excision repair"/>
    <property type="evidence" value="ECO:0007669"/>
    <property type="project" value="InterPro"/>
</dbReference>
<dbReference type="Pfam" id="PF03167">
    <property type="entry name" value="UDG"/>
    <property type="match status" value="1"/>
</dbReference>
<accession>A0A2W5QY75</accession>
<keyword evidence="7" id="KW-0234">DNA repair</keyword>